<proteinExistence type="predicted"/>
<feature type="domain" description="Integrase catalytic" evidence="9">
    <location>
        <begin position="513"/>
        <end position="672"/>
    </location>
</feature>
<dbReference type="OrthoDB" id="6427440at2759"/>
<reference evidence="11 12" key="1">
    <citation type="journal article" date="2019" name="Sci. Rep.">
        <title>Orb-weaving spider Araneus ventricosus genome elucidates the spidroin gene catalogue.</title>
        <authorList>
            <person name="Kono N."/>
            <person name="Nakamura H."/>
            <person name="Ohtoshi R."/>
            <person name="Moran D.A.P."/>
            <person name="Shinohara A."/>
            <person name="Yoshida Y."/>
            <person name="Fujiwara M."/>
            <person name="Mori M."/>
            <person name="Tomita M."/>
            <person name="Arakawa K."/>
        </authorList>
    </citation>
    <scope>NUCLEOTIDE SEQUENCE [LARGE SCALE GENOMIC DNA]</scope>
</reference>
<keyword evidence="3" id="KW-0548">Nucleotidyltransferase</keyword>
<evidence type="ECO:0000256" key="7">
    <source>
        <dbReference type="ARBA" id="ARBA00022918"/>
    </source>
</evidence>
<name>A0A4Y2U9F8_ARAVE</name>
<dbReference type="AlphaFoldDB" id="A0A4Y2U9F8"/>
<dbReference type="InterPro" id="IPR043502">
    <property type="entry name" value="DNA/RNA_pol_sf"/>
</dbReference>
<evidence type="ECO:0000256" key="5">
    <source>
        <dbReference type="ARBA" id="ARBA00022759"/>
    </source>
</evidence>
<evidence type="ECO:0000313" key="10">
    <source>
        <dbReference type="EMBL" id="GBO09648.1"/>
    </source>
</evidence>
<protein>
    <recommendedName>
        <fullName evidence="1">RNA-directed DNA polymerase</fullName>
        <ecNumber evidence="1">2.7.7.49</ecNumber>
    </recommendedName>
</protein>
<dbReference type="CDD" id="cd09274">
    <property type="entry name" value="RNase_HI_RT_Ty3"/>
    <property type="match status" value="1"/>
</dbReference>
<evidence type="ECO:0000313" key="12">
    <source>
        <dbReference type="Proteomes" id="UP000499080"/>
    </source>
</evidence>
<evidence type="ECO:0000256" key="2">
    <source>
        <dbReference type="ARBA" id="ARBA00022679"/>
    </source>
</evidence>
<dbReference type="PANTHER" id="PTHR37984:SF5">
    <property type="entry name" value="PROTEIN NYNRIN-LIKE"/>
    <property type="match status" value="1"/>
</dbReference>
<dbReference type="SUPFAM" id="SSF56672">
    <property type="entry name" value="DNA/RNA polymerases"/>
    <property type="match status" value="1"/>
</dbReference>
<dbReference type="Pfam" id="PF00665">
    <property type="entry name" value="rve"/>
    <property type="match status" value="1"/>
</dbReference>
<dbReference type="PANTHER" id="PTHR37984">
    <property type="entry name" value="PROTEIN CBG26694"/>
    <property type="match status" value="1"/>
</dbReference>
<dbReference type="GO" id="GO:0003964">
    <property type="term" value="F:RNA-directed DNA polymerase activity"/>
    <property type="evidence" value="ECO:0007669"/>
    <property type="project" value="UniProtKB-KW"/>
</dbReference>
<evidence type="ECO:0000256" key="6">
    <source>
        <dbReference type="ARBA" id="ARBA00022801"/>
    </source>
</evidence>
<dbReference type="Proteomes" id="UP000499080">
    <property type="component" value="Unassembled WGS sequence"/>
</dbReference>
<dbReference type="Gene3D" id="3.30.70.270">
    <property type="match status" value="1"/>
</dbReference>
<accession>A0A4Y2U9F8</accession>
<dbReference type="InterPro" id="IPR012337">
    <property type="entry name" value="RNaseH-like_sf"/>
</dbReference>
<evidence type="ECO:0000313" key="11">
    <source>
        <dbReference type="EMBL" id="GBO09649.1"/>
    </source>
</evidence>
<dbReference type="FunFam" id="1.10.340.70:FF:000001">
    <property type="entry name" value="Retrovirus-related Pol polyprotein from transposon gypsy-like Protein"/>
    <property type="match status" value="1"/>
</dbReference>
<dbReference type="GO" id="GO:0004519">
    <property type="term" value="F:endonuclease activity"/>
    <property type="evidence" value="ECO:0007669"/>
    <property type="project" value="UniProtKB-KW"/>
</dbReference>
<dbReference type="Gene3D" id="1.10.340.70">
    <property type="match status" value="1"/>
</dbReference>
<evidence type="ECO:0000256" key="8">
    <source>
        <dbReference type="SAM" id="MobiDB-lite"/>
    </source>
</evidence>
<dbReference type="InterPro" id="IPR050951">
    <property type="entry name" value="Retrovirus_Pol_polyprotein"/>
</dbReference>
<dbReference type="Gene3D" id="3.30.420.10">
    <property type="entry name" value="Ribonuclease H-like superfamily/Ribonuclease H"/>
    <property type="match status" value="1"/>
</dbReference>
<evidence type="ECO:0000256" key="4">
    <source>
        <dbReference type="ARBA" id="ARBA00022722"/>
    </source>
</evidence>
<keyword evidence="4" id="KW-0540">Nuclease</keyword>
<keyword evidence="7" id="KW-0695">RNA-directed DNA polymerase</keyword>
<dbReference type="EMBL" id="BGPR01035008">
    <property type="protein sequence ID" value="GBO09649.1"/>
    <property type="molecule type" value="Genomic_DNA"/>
</dbReference>
<dbReference type="Pfam" id="PF17917">
    <property type="entry name" value="RT_RNaseH"/>
    <property type="match status" value="1"/>
</dbReference>
<dbReference type="GO" id="GO:0016787">
    <property type="term" value="F:hydrolase activity"/>
    <property type="evidence" value="ECO:0007669"/>
    <property type="project" value="UniProtKB-KW"/>
</dbReference>
<feature type="compositionally biased region" description="Basic and acidic residues" evidence="8">
    <location>
        <begin position="43"/>
        <end position="54"/>
    </location>
</feature>
<keyword evidence="12" id="KW-1185">Reference proteome</keyword>
<dbReference type="GO" id="GO:0015074">
    <property type="term" value="P:DNA integration"/>
    <property type="evidence" value="ECO:0007669"/>
    <property type="project" value="InterPro"/>
</dbReference>
<comment type="caution">
    <text evidence="11">The sequence shown here is derived from an EMBL/GenBank/DDBJ whole genome shotgun (WGS) entry which is preliminary data.</text>
</comment>
<evidence type="ECO:0000256" key="3">
    <source>
        <dbReference type="ARBA" id="ARBA00022695"/>
    </source>
</evidence>
<sequence>MYVLDHTLPYIILGMPELSKYDITIDCSKQKNYQNGKNLNKSQNDKNHSNDKNKQNVSLHISECKQINSHSSQTTEDQVHPPQSVTKNECELRKEVKDIIKNFDSVFLKDKYDVGALRVEPQRIVLNSDLPVSLRPYRTSPVEEQEIKSQVEKLLQAGLIKESNSPYSSRVTLAFKRDEGKKTRLCIDFRKLNALCKSDSEPLPLMDSLLDKLSKAKFFFSLDLASGFPLNQLLKKDVKFNWTNECQDAFDKLKETLTTKQVLNLYNPDVTCHVFVYASQKSAGAVSKQPDASDVLHPIAYHSRTLRDYEKNYAITELECLAIVDALDKFYYYLHGQKFVIHTDHAALVWLKKVKNLRGRLFRWSLKLSMFEHEIKYQKGCTNIEADMLYRHPVSHHLQHSVHLLDINEIKTQQKNDNLCGPKYHEVKDVIVIKKRNLYKIVVPFSLRLKLLHQAHEQFGHPGVQKMLNFIAPQYYWPNITSDITEFVKHCSVCQLNKKRKQKRFGLLQQVPPTSTPFECISVDTVGGFNYYNSTKKFLHIVIDHATRHVWAFPSKNENSETYINILKQIFQIQVPVKLLTDRNAAFTSSRFKKFLRNYNVKHLLTTAHHPQTNGKVERVNQSLVTRLKCKVNSTSTEVHSTKLLESVTNEYNLTPHSITKYPPAYLLLGTLPYDSPIGQNSYYEPVNEARNLALQRTIDYHNKNKIRYDARFVDKKFNPGDLVVYEEFHYPNTRKLTPPFSGPYEVIKQCSEVCCVLVLVALSMPAAGQYYGGGAGAAAAGAAAGGGGGGYGYPYGGHGGGAAAAGAAAAGGGGGFGRRR</sequence>
<dbReference type="InterPro" id="IPR043128">
    <property type="entry name" value="Rev_trsase/Diguanyl_cyclase"/>
</dbReference>
<feature type="region of interest" description="Disordered" evidence="8">
    <location>
        <begin position="66"/>
        <end position="87"/>
    </location>
</feature>
<dbReference type="GO" id="GO:0042575">
    <property type="term" value="C:DNA polymerase complex"/>
    <property type="evidence" value="ECO:0007669"/>
    <property type="project" value="UniProtKB-ARBA"/>
</dbReference>
<dbReference type="EMBL" id="BGPR01035007">
    <property type="protein sequence ID" value="GBO09648.1"/>
    <property type="molecule type" value="Genomic_DNA"/>
</dbReference>
<dbReference type="SUPFAM" id="SSF53098">
    <property type="entry name" value="Ribonuclease H-like"/>
    <property type="match status" value="1"/>
</dbReference>
<dbReference type="InterPro" id="IPR036397">
    <property type="entry name" value="RNaseH_sf"/>
</dbReference>
<feature type="compositionally biased region" description="Polar residues" evidence="8">
    <location>
        <begin position="33"/>
        <end position="42"/>
    </location>
</feature>
<dbReference type="PROSITE" id="PS50994">
    <property type="entry name" value="INTEGRASE"/>
    <property type="match status" value="1"/>
</dbReference>
<evidence type="ECO:0000259" key="9">
    <source>
        <dbReference type="PROSITE" id="PS50994"/>
    </source>
</evidence>
<dbReference type="GO" id="GO:0003676">
    <property type="term" value="F:nucleic acid binding"/>
    <property type="evidence" value="ECO:0007669"/>
    <property type="project" value="InterPro"/>
</dbReference>
<keyword evidence="6" id="KW-0378">Hydrolase</keyword>
<dbReference type="Pfam" id="PF17921">
    <property type="entry name" value="Integrase_H2C2"/>
    <property type="match status" value="1"/>
</dbReference>
<evidence type="ECO:0000256" key="1">
    <source>
        <dbReference type="ARBA" id="ARBA00012493"/>
    </source>
</evidence>
<dbReference type="InterPro" id="IPR041373">
    <property type="entry name" value="RT_RNaseH"/>
</dbReference>
<dbReference type="InterPro" id="IPR001584">
    <property type="entry name" value="Integrase_cat-core"/>
</dbReference>
<gene>
    <name evidence="11" type="primary">Tf2-11_27</name>
    <name evidence="10" type="synonym">Tf2-11_98</name>
    <name evidence="10" type="ORF">AVEN_194706_1</name>
    <name evidence="11" type="ORF">AVEN_267499_1</name>
</gene>
<dbReference type="EC" id="2.7.7.49" evidence="1"/>
<keyword evidence="5" id="KW-0255">Endonuclease</keyword>
<organism evidence="11 12">
    <name type="scientific">Araneus ventricosus</name>
    <name type="common">Orbweaver spider</name>
    <name type="synonym">Epeira ventricosa</name>
    <dbReference type="NCBI Taxonomy" id="182803"/>
    <lineage>
        <taxon>Eukaryota</taxon>
        <taxon>Metazoa</taxon>
        <taxon>Ecdysozoa</taxon>
        <taxon>Arthropoda</taxon>
        <taxon>Chelicerata</taxon>
        <taxon>Arachnida</taxon>
        <taxon>Araneae</taxon>
        <taxon>Araneomorphae</taxon>
        <taxon>Entelegynae</taxon>
        <taxon>Araneoidea</taxon>
        <taxon>Araneidae</taxon>
        <taxon>Araneus</taxon>
    </lineage>
</organism>
<dbReference type="InterPro" id="IPR041588">
    <property type="entry name" value="Integrase_H2C2"/>
</dbReference>
<feature type="region of interest" description="Disordered" evidence="8">
    <location>
        <begin position="33"/>
        <end position="54"/>
    </location>
</feature>
<dbReference type="Gene3D" id="3.10.10.10">
    <property type="entry name" value="HIV Type 1 Reverse Transcriptase, subunit A, domain 1"/>
    <property type="match status" value="1"/>
</dbReference>
<keyword evidence="2" id="KW-0808">Transferase</keyword>